<dbReference type="AlphaFoldDB" id="A0A429XER7"/>
<protein>
    <recommendedName>
        <fullName evidence="5">O-methyltransferase C-terminal domain-containing protein</fullName>
    </recommendedName>
</protein>
<dbReference type="PIRSF" id="PIRSF005739">
    <property type="entry name" value="O-mtase"/>
    <property type="match status" value="1"/>
</dbReference>
<keyword evidence="1" id="KW-0489">Methyltransferase</keyword>
<name>A0A429XER7_9RICK</name>
<evidence type="ECO:0000256" key="3">
    <source>
        <dbReference type="ARBA" id="ARBA00022691"/>
    </source>
</evidence>
<evidence type="ECO:0000313" key="7">
    <source>
        <dbReference type="Proteomes" id="UP000279470"/>
    </source>
</evidence>
<dbReference type="InterPro" id="IPR036390">
    <property type="entry name" value="WH_DNA-bd_sf"/>
</dbReference>
<keyword evidence="3" id="KW-0949">S-adenosyl-L-methionine</keyword>
<sequence length="360" mass="42030">DKTGNPLYESRYKNVEHFYNDLARVETFDGNIFQINIKDQIIHRLNKEDIRVSEAQLSSDMVDFWKIFIINAAIKLNIFEYLPSTTDGLVKNLKVPKDNLIRILRALWELNLVFFDENHWYSTSKGNFLSNKIKTFFPAAAIMWAKVADNGWLNLPNLLQNPKISSHQSFKDNESDDYNLQNYYKALEGYAIKDLTNFIEKFNFSNKEIICFGRSGLGFFRYLLKKQPNLNITALLENKIPKDYLQTSDIKTITNLNSLDHKYDIAFLLRYLHYFDDEGVVEYLKKFKYLNISELIIFETILQEDSSAGGLLDVNMMIETGGRLRTIKDWNKLLSKNGYKIKQQVKITSYLTLIKANLSQ</sequence>
<dbReference type="PANTHER" id="PTHR43712:SF2">
    <property type="entry name" value="O-METHYLTRANSFERASE CICE"/>
    <property type="match status" value="1"/>
</dbReference>
<evidence type="ECO:0000256" key="2">
    <source>
        <dbReference type="ARBA" id="ARBA00022679"/>
    </source>
</evidence>
<evidence type="ECO:0000313" key="6">
    <source>
        <dbReference type="EMBL" id="RST61873.1"/>
    </source>
</evidence>
<dbReference type="Pfam" id="PF00891">
    <property type="entry name" value="Methyltransf_2"/>
    <property type="match status" value="1"/>
</dbReference>
<dbReference type="InterPro" id="IPR016461">
    <property type="entry name" value="COMT-like"/>
</dbReference>
<accession>A0A429XER7</accession>
<dbReference type="EMBL" id="RXFM01000141">
    <property type="protein sequence ID" value="RST61873.1"/>
    <property type="molecule type" value="Genomic_DNA"/>
</dbReference>
<feature type="domain" description="O-methyltransferase C-terminal" evidence="5">
    <location>
        <begin position="263"/>
        <end position="340"/>
    </location>
</feature>
<dbReference type="InterPro" id="IPR029063">
    <property type="entry name" value="SAM-dependent_MTases_sf"/>
</dbReference>
<dbReference type="Gene3D" id="1.10.10.10">
    <property type="entry name" value="Winged helix-like DNA-binding domain superfamily/Winged helix DNA-binding domain"/>
    <property type="match status" value="1"/>
</dbReference>
<comment type="caution">
    <text evidence="6">The sequence shown here is derived from an EMBL/GenBank/DDBJ whole genome shotgun (WGS) entry which is preliminary data.</text>
</comment>
<proteinExistence type="predicted"/>
<dbReference type="Gene3D" id="3.40.50.150">
    <property type="entry name" value="Vaccinia Virus protein VP39"/>
    <property type="match status" value="1"/>
</dbReference>
<dbReference type="SUPFAM" id="SSF53335">
    <property type="entry name" value="S-adenosyl-L-methionine-dependent methyltransferases"/>
    <property type="match status" value="1"/>
</dbReference>
<dbReference type="SUPFAM" id="SSF46785">
    <property type="entry name" value="Winged helix' DNA-binding domain"/>
    <property type="match status" value="1"/>
</dbReference>
<dbReference type="PANTHER" id="PTHR43712">
    <property type="entry name" value="PUTATIVE (AFU_ORTHOLOGUE AFUA_4G14580)-RELATED"/>
    <property type="match status" value="1"/>
</dbReference>
<organism evidence="6 7">
    <name type="scientific">Candidatus Aquarickettsia rohweri</name>
    <dbReference type="NCBI Taxonomy" id="2602574"/>
    <lineage>
        <taxon>Bacteria</taxon>
        <taxon>Pseudomonadati</taxon>
        <taxon>Pseudomonadota</taxon>
        <taxon>Alphaproteobacteria</taxon>
        <taxon>Rickettsiales</taxon>
        <taxon>Candidatus Midichloriaceae</taxon>
        <taxon>Candidatus Aquarickettsia</taxon>
    </lineage>
</organism>
<feature type="active site" description="Proton acceptor" evidence="4">
    <location>
        <position position="273"/>
    </location>
</feature>
<gene>
    <name evidence="6" type="ORF">EIC27_06795</name>
</gene>
<keyword evidence="7" id="KW-1185">Reference proteome</keyword>
<evidence type="ECO:0000256" key="4">
    <source>
        <dbReference type="PIRSR" id="PIRSR005739-1"/>
    </source>
</evidence>
<dbReference type="GO" id="GO:0008171">
    <property type="term" value="F:O-methyltransferase activity"/>
    <property type="evidence" value="ECO:0007669"/>
    <property type="project" value="InterPro"/>
</dbReference>
<reference evidence="7" key="1">
    <citation type="submission" date="2018-11" db="EMBL/GenBank/DDBJ databases">
        <title>Phylogenetic, genomic, and biogeographic characterization of a novel and ubiquitous marine invertebrate-associated Rickettsiales parasite, Candidatus Marinoinvertebrata rohwerii, gen. nov., sp. nov.</title>
        <authorList>
            <person name="Klinges J.G."/>
            <person name="Rosales S.M."/>
            <person name="Mcminds R."/>
            <person name="Shaver E.C."/>
            <person name="Shantz A."/>
            <person name="Peters E.C."/>
            <person name="Burkepile D.E."/>
            <person name="Silliman B.R."/>
            <person name="Vega Thurber R.L."/>
        </authorList>
    </citation>
    <scope>NUCLEOTIDE SEQUENCE [LARGE SCALE GENOMIC DNA]</scope>
    <source>
        <strain evidence="7">a_cerv_44</strain>
    </source>
</reference>
<evidence type="ECO:0000256" key="1">
    <source>
        <dbReference type="ARBA" id="ARBA00022603"/>
    </source>
</evidence>
<evidence type="ECO:0000259" key="5">
    <source>
        <dbReference type="Pfam" id="PF00891"/>
    </source>
</evidence>
<feature type="non-terminal residue" evidence="6">
    <location>
        <position position="1"/>
    </location>
</feature>
<keyword evidence="2" id="KW-0808">Transferase</keyword>
<dbReference type="InterPro" id="IPR001077">
    <property type="entry name" value="COMT_C"/>
</dbReference>
<dbReference type="Proteomes" id="UP000279470">
    <property type="component" value="Unassembled WGS sequence"/>
</dbReference>
<dbReference type="RefSeq" id="WP_276310350.1">
    <property type="nucleotide sequence ID" value="NZ_RXFM01000141.1"/>
</dbReference>
<dbReference type="InterPro" id="IPR036388">
    <property type="entry name" value="WH-like_DNA-bd_sf"/>
</dbReference>
<dbReference type="GO" id="GO:0032259">
    <property type="term" value="P:methylation"/>
    <property type="evidence" value="ECO:0007669"/>
    <property type="project" value="UniProtKB-KW"/>
</dbReference>